<feature type="transmembrane region" description="Helical" evidence="8">
    <location>
        <begin position="308"/>
        <end position="326"/>
    </location>
</feature>
<dbReference type="NCBIfam" id="TIGR03173">
    <property type="entry name" value="pbuX"/>
    <property type="match status" value="1"/>
</dbReference>
<evidence type="ECO:0000256" key="8">
    <source>
        <dbReference type="SAM" id="Phobius"/>
    </source>
</evidence>
<evidence type="ECO:0000256" key="3">
    <source>
        <dbReference type="ARBA" id="ARBA00022448"/>
    </source>
</evidence>
<feature type="transmembrane region" description="Helical" evidence="8">
    <location>
        <begin position="332"/>
        <end position="353"/>
    </location>
</feature>
<dbReference type="Proteomes" id="UP000037109">
    <property type="component" value="Unassembled WGS sequence"/>
</dbReference>
<feature type="transmembrane region" description="Helical" evidence="8">
    <location>
        <begin position="68"/>
        <end position="89"/>
    </location>
</feature>
<dbReference type="OrthoDB" id="9805749at2"/>
<evidence type="ECO:0000256" key="4">
    <source>
        <dbReference type="ARBA" id="ARBA00022475"/>
    </source>
</evidence>
<proteinExistence type="inferred from homology"/>
<feature type="transmembrane region" description="Helical" evidence="8">
    <location>
        <begin position="180"/>
        <end position="200"/>
    </location>
</feature>
<dbReference type="NCBIfam" id="TIGR00801">
    <property type="entry name" value="ncs2"/>
    <property type="match status" value="1"/>
</dbReference>
<evidence type="ECO:0000256" key="5">
    <source>
        <dbReference type="ARBA" id="ARBA00022692"/>
    </source>
</evidence>
<feature type="transmembrane region" description="Helical" evidence="8">
    <location>
        <begin position="95"/>
        <end position="114"/>
    </location>
</feature>
<organism evidence="9 10">
    <name type="scientific">Sporosarcina globispora</name>
    <name type="common">Bacillus globisporus</name>
    <dbReference type="NCBI Taxonomy" id="1459"/>
    <lineage>
        <taxon>Bacteria</taxon>
        <taxon>Bacillati</taxon>
        <taxon>Bacillota</taxon>
        <taxon>Bacilli</taxon>
        <taxon>Bacillales</taxon>
        <taxon>Caryophanaceae</taxon>
        <taxon>Sporosarcina</taxon>
    </lineage>
</organism>
<feature type="transmembrane region" description="Helical" evidence="8">
    <location>
        <begin position="402"/>
        <end position="419"/>
    </location>
</feature>
<dbReference type="STRING" id="1459.AF332_10995"/>
<dbReference type="PATRIC" id="fig|1459.3.peg.2347"/>
<dbReference type="GO" id="GO:0042907">
    <property type="term" value="F:xanthine transmembrane transporter activity"/>
    <property type="evidence" value="ECO:0007669"/>
    <property type="project" value="TreeGrafter"/>
</dbReference>
<dbReference type="AlphaFoldDB" id="A0A0M0GCM6"/>
<feature type="transmembrane region" description="Helical" evidence="8">
    <location>
        <begin position="41"/>
        <end position="61"/>
    </location>
</feature>
<evidence type="ECO:0000256" key="7">
    <source>
        <dbReference type="ARBA" id="ARBA00023136"/>
    </source>
</evidence>
<evidence type="ECO:0000313" key="9">
    <source>
        <dbReference type="EMBL" id="KON87297.1"/>
    </source>
</evidence>
<comment type="similarity">
    <text evidence="2">Belongs to the nucleobase:cation symporter-2 (NCS2) (TC 2.A.40) family.</text>
</comment>
<keyword evidence="3" id="KW-0813">Transport</keyword>
<dbReference type="EMBL" id="LGUF01000007">
    <property type="protein sequence ID" value="KON87297.1"/>
    <property type="molecule type" value="Genomic_DNA"/>
</dbReference>
<keyword evidence="5 8" id="KW-0812">Transmembrane</keyword>
<protein>
    <submittedName>
        <fullName evidence="9">Xanthine permease</fullName>
    </submittedName>
</protein>
<reference evidence="10" key="1">
    <citation type="submission" date="2015-07" db="EMBL/GenBank/DDBJ databases">
        <title>Fjat-10036 dsm4.</title>
        <authorList>
            <person name="Liu B."/>
            <person name="Wang J."/>
            <person name="Zhu Y."/>
            <person name="Liu G."/>
            <person name="Chen Q."/>
            <person name="Chen Z."/>
            <person name="Lan J."/>
            <person name="Che J."/>
            <person name="Ge C."/>
            <person name="Shi H."/>
            <person name="Pan Z."/>
            <person name="Liu X."/>
        </authorList>
    </citation>
    <scope>NUCLEOTIDE SEQUENCE [LARGE SCALE GENOMIC DNA]</scope>
    <source>
        <strain evidence="10">DSM 4</strain>
    </source>
</reference>
<keyword evidence="6 8" id="KW-1133">Transmembrane helix</keyword>
<feature type="transmembrane region" description="Helical" evidence="8">
    <location>
        <begin position="121"/>
        <end position="142"/>
    </location>
</feature>
<dbReference type="InterPro" id="IPR017588">
    <property type="entry name" value="UacT-like"/>
</dbReference>
<dbReference type="PANTHER" id="PTHR42810">
    <property type="entry name" value="PURINE PERMEASE C1399.01C-RELATED"/>
    <property type="match status" value="1"/>
</dbReference>
<dbReference type="RefSeq" id="WP_053434641.1">
    <property type="nucleotide sequence ID" value="NZ_LGUF01000007.1"/>
</dbReference>
<dbReference type="NCBIfam" id="NF037981">
    <property type="entry name" value="NCS2_1"/>
    <property type="match status" value="1"/>
</dbReference>
<accession>A0A0M0GCM6</accession>
<feature type="transmembrane region" description="Helical" evidence="8">
    <location>
        <begin position="154"/>
        <end position="173"/>
    </location>
</feature>
<evidence type="ECO:0000313" key="10">
    <source>
        <dbReference type="Proteomes" id="UP000037109"/>
    </source>
</evidence>
<dbReference type="Pfam" id="PF00860">
    <property type="entry name" value="Xan_ur_permease"/>
    <property type="match status" value="1"/>
</dbReference>
<name>A0A0M0GCM6_SPOGL</name>
<evidence type="ECO:0000256" key="6">
    <source>
        <dbReference type="ARBA" id="ARBA00022989"/>
    </source>
</evidence>
<keyword evidence="10" id="KW-1185">Reference proteome</keyword>
<comment type="caution">
    <text evidence="9">The sequence shown here is derived from an EMBL/GenBank/DDBJ whole genome shotgun (WGS) entry which is preliminary data.</text>
</comment>
<dbReference type="InterPro" id="IPR006042">
    <property type="entry name" value="Xan_ur_permease"/>
</dbReference>
<dbReference type="InterPro" id="IPR006043">
    <property type="entry name" value="NCS2"/>
</dbReference>
<comment type="subcellular location">
    <subcellularLocation>
        <location evidence="1">Cell membrane</location>
        <topology evidence="1">Multi-pass membrane protein</topology>
    </subcellularLocation>
</comment>
<feature type="transmembrane region" description="Helical" evidence="8">
    <location>
        <begin position="12"/>
        <end position="35"/>
    </location>
</feature>
<sequence length="436" mass="45800">MNQNPLKIASLGIQHVLAMYAGAVIVPLIVGGALGLTGEQLTYLVSIDIFMCGIATLLQVWRSKFFGIGLPVVLGCTFTAVGPMIAIGGQYGIPAIYGSILVSGIFVVAVSKYFGKLVKFFPPVVTGSVVTIIGITLIPVAMNNMAGGQGSPDFGSLTNIALAFGTLLFIIALFRFFKGFIRAIAILLGLAAGTITAYFMGMVDFTAVGEASWFHMPSAFYFGMPTFEVSAILTMILVAMVSLVESTGVYFALGDICEEKLEEKDLSNGYRAEGLAIILGAVFNAFPYTTYSQNVGLLQLSGVKTKNVIYTAGAFLVLLGLVPKIGALTTIIPTPVLGGAMVAMFGMVIAYGIKMLSKVEFSSQENLLIIACSVGMGLGITAVPELFAQMPSSVRILTDNGIVAGSVTAILLNIVFNVVKGKKEVQPASLAEQKAS</sequence>
<dbReference type="PANTHER" id="PTHR42810:SF4">
    <property type="entry name" value="URIC ACID TRANSPORTER UACT"/>
    <property type="match status" value="1"/>
</dbReference>
<dbReference type="GO" id="GO:0005886">
    <property type="term" value="C:plasma membrane"/>
    <property type="evidence" value="ECO:0007669"/>
    <property type="project" value="UniProtKB-SubCell"/>
</dbReference>
<gene>
    <name evidence="9" type="ORF">AF332_10995</name>
</gene>
<dbReference type="PROSITE" id="PS01116">
    <property type="entry name" value="XANTH_URACIL_PERMASE"/>
    <property type="match status" value="1"/>
</dbReference>
<keyword evidence="4" id="KW-1003">Cell membrane</keyword>
<evidence type="ECO:0000256" key="2">
    <source>
        <dbReference type="ARBA" id="ARBA00008821"/>
    </source>
</evidence>
<keyword evidence="7 8" id="KW-0472">Membrane</keyword>
<evidence type="ECO:0000256" key="1">
    <source>
        <dbReference type="ARBA" id="ARBA00004651"/>
    </source>
</evidence>
<feature type="transmembrane region" description="Helical" evidence="8">
    <location>
        <begin position="365"/>
        <end position="382"/>
    </location>
</feature>
<feature type="transmembrane region" description="Helical" evidence="8">
    <location>
        <begin position="220"/>
        <end position="244"/>
    </location>
</feature>